<dbReference type="InterPro" id="IPR019801">
    <property type="entry name" value="Glyco_hydro_35_CS"/>
</dbReference>
<dbReference type="PRINTS" id="PR00742">
    <property type="entry name" value="GLHYDRLASE35"/>
</dbReference>
<feature type="region of interest" description="Disordered" evidence="6">
    <location>
        <begin position="612"/>
        <end position="652"/>
    </location>
</feature>
<dbReference type="SUPFAM" id="SSF51445">
    <property type="entry name" value="(Trans)glycosidases"/>
    <property type="match status" value="1"/>
</dbReference>
<feature type="compositionally biased region" description="Acidic residues" evidence="6">
    <location>
        <begin position="629"/>
        <end position="638"/>
    </location>
</feature>
<keyword evidence="3 4" id="KW-0326">Glycosidase</keyword>
<protein>
    <recommendedName>
        <fullName evidence="4">Beta-galactosidase</fullName>
        <ecNumber evidence="4">3.2.1.23</ecNumber>
    </recommendedName>
</protein>
<feature type="domain" description="Glycoside hydrolase 35 catalytic" evidence="7">
    <location>
        <begin position="87"/>
        <end position="426"/>
    </location>
</feature>
<accession>A0AAN9UP80</accession>
<dbReference type="Gene3D" id="2.60.120.260">
    <property type="entry name" value="Galactose-binding domain-like"/>
    <property type="match status" value="2"/>
</dbReference>
<comment type="catalytic activity">
    <reaction evidence="4">
        <text>Hydrolysis of terminal non-reducing beta-D-galactose residues in beta-D-galactosides.</text>
        <dbReference type="EC" id="3.2.1.23"/>
    </reaction>
</comment>
<dbReference type="InterPro" id="IPR008979">
    <property type="entry name" value="Galactose-bd-like_sf"/>
</dbReference>
<reference evidence="10 11" key="1">
    <citation type="submission" date="2024-02" db="EMBL/GenBank/DDBJ databases">
        <title>De novo assembly and annotation of 12 fungi associated with fruit tree decline syndrome in Ontario, Canada.</title>
        <authorList>
            <person name="Sulman M."/>
            <person name="Ellouze W."/>
            <person name="Ilyukhin E."/>
        </authorList>
    </citation>
    <scope>NUCLEOTIDE SEQUENCE [LARGE SCALE GENOMIC DNA]</scope>
    <source>
        <strain evidence="10 11">M11/M66-122</strain>
    </source>
</reference>
<dbReference type="GO" id="GO:0005975">
    <property type="term" value="P:carbohydrate metabolic process"/>
    <property type="evidence" value="ECO:0007669"/>
    <property type="project" value="InterPro"/>
</dbReference>
<name>A0AAN9UP80_9PEZI</name>
<dbReference type="PROSITE" id="PS01182">
    <property type="entry name" value="GLYCOSYL_HYDROL_F35"/>
    <property type="match status" value="1"/>
</dbReference>
<dbReference type="AlphaFoldDB" id="A0AAN9UP80"/>
<keyword evidence="11" id="KW-1185">Reference proteome</keyword>
<evidence type="ECO:0000256" key="1">
    <source>
        <dbReference type="ARBA" id="ARBA00009809"/>
    </source>
</evidence>
<feature type="domain" description="Beta-galactosidase 1-like first all-beta" evidence="8">
    <location>
        <begin position="473"/>
        <end position="609"/>
    </location>
</feature>
<comment type="similarity">
    <text evidence="1 5">Belongs to the glycosyl hydrolase 35 family.</text>
</comment>
<dbReference type="Pfam" id="PF21467">
    <property type="entry name" value="BetaGal_gal-bd"/>
    <property type="match status" value="1"/>
</dbReference>
<evidence type="ECO:0000256" key="3">
    <source>
        <dbReference type="ARBA" id="ARBA00023295"/>
    </source>
</evidence>
<evidence type="ECO:0000259" key="7">
    <source>
        <dbReference type="Pfam" id="PF01301"/>
    </source>
</evidence>
<dbReference type="GO" id="GO:0004565">
    <property type="term" value="F:beta-galactosidase activity"/>
    <property type="evidence" value="ECO:0007669"/>
    <property type="project" value="UniProtKB-EC"/>
</dbReference>
<sequence>MLNSMRWWWCLPVAPFPFLFLAGILAATGAAVFAEGITLGQLQQQQQQKDHALSPGVLTNSTDVSTTTAATTTQSAPVPAFTYDRHSFLLHGEPHVLIGGQMDPQRIPRAYWRDRLAKARAMGLNTIFAYVFWNLLEPEPGLWLTGDADADADEIQSNDIAAYFRLAQEEGLHVVLRPGPYVCGERDWGGLPYWLSTIPGLKVRSGSSDDNDNGAFLTAARRYLARLAADLQDLQVTRGGPLLMVQVENEYGSYGADGNYTAALRDILRDLFEVPLYTNDGGVDWTLAGGTVPGVLAAIDGDPASGFAARDRYVTDPSMLGPLLDGEYYTVWADLWGSSEKHNTAAGAGGQETAEKIVADLEFVLRANNSISLYMFHGGTNFGLSSGALWRDGAAAVFTTSYDYGAPLDESGRTTDLYFALRDTIARHAASVTIPEPPANVPLLSIANFSLEPAVSLFDAAVLGKSSYSDEAPATMEALGQAYGFVLYEHVVPTAAAAADDDDDYEEASVYYEGVLQPGDRPRDRVLVYVNGARVGVIDGTYAAATEVSVSLTPGDTLALLVENLGRVDYWSRESGDASYIALEDPYKGIRGNVTVGGRVIEGWDMYSLPVDSPPSLTLPRPSSGGGTDEIEEEEEEVITTSSAPAASSPPFSYRGTFEVPNAAAAITAPKSSTDPDPDPDPDPAALDTFLTIPDGIKGIVWVNGFCLGRYWVVGPQQSLYLPGVFLKGEGSNEVVVLELEPAGPEALTAFGTAERSWGNRPDPDYP</sequence>
<feature type="compositionally biased region" description="Low complexity" evidence="6">
    <location>
        <begin position="642"/>
        <end position="651"/>
    </location>
</feature>
<gene>
    <name evidence="10" type="ORF">SLS62_007735</name>
</gene>
<dbReference type="Pfam" id="PF01301">
    <property type="entry name" value="Glyco_hydro_35"/>
    <property type="match status" value="1"/>
</dbReference>
<dbReference type="Proteomes" id="UP001320420">
    <property type="component" value="Unassembled WGS sequence"/>
</dbReference>
<evidence type="ECO:0000256" key="4">
    <source>
        <dbReference type="RuleBase" id="RU000675"/>
    </source>
</evidence>
<dbReference type="InterPro" id="IPR017853">
    <property type="entry name" value="GH"/>
</dbReference>
<dbReference type="EC" id="3.2.1.23" evidence="4"/>
<dbReference type="Gene3D" id="3.20.20.80">
    <property type="entry name" value="Glycosidases"/>
    <property type="match status" value="1"/>
</dbReference>
<dbReference type="EMBL" id="JAKJXP020000066">
    <property type="protein sequence ID" value="KAK7750327.1"/>
    <property type="molecule type" value="Genomic_DNA"/>
</dbReference>
<evidence type="ECO:0000313" key="10">
    <source>
        <dbReference type="EMBL" id="KAK7750327.1"/>
    </source>
</evidence>
<dbReference type="InterPro" id="IPR001944">
    <property type="entry name" value="Glycoside_Hdrlase_35"/>
</dbReference>
<evidence type="ECO:0000256" key="6">
    <source>
        <dbReference type="SAM" id="MobiDB-lite"/>
    </source>
</evidence>
<proteinExistence type="inferred from homology"/>
<dbReference type="InterPro" id="IPR031330">
    <property type="entry name" value="Gly_Hdrlase_35_cat"/>
</dbReference>
<evidence type="ECO:0000259" key="9">
    <source>
        <dbReference type="Pfam" id="PF21467"/>
    </source>
</evidence>
<evidence type="ECO:0000259" key="8">
    <source>
        <dbReference type="Pfam" id="PF21317"/>
    </source>
</evidence>
<comment type="caution">
    <text evidence="10">The sequence shown here is derived from an EMBL/GenBank/DDBJ whole genome shotgun (WGS) entry which is preliminary data.</text>
</comment>
<evidence type="ECO:0000256" key="5">
    <source>
        <dbReference type="RuleBase" id="RU003679"/>
    </source>
</evidence>
<dbReference type="InterPro" id="IPR048912">
    <property type="entry name" value="BetaGal1-like_ABD1"/>
</dbReference>
<organism evidence="10 11">
    <name type="scientific">Diatrype stigma</name>
    <dbReference type="NCBI Taxonomy" id="117547"/>
    <lineage>
        <taxon>Eukaryota</taxon>
        <taxon>Fungi</taxon>
        <taxon>Dikarya</taxon>
        <taxon>Ascomycota</taxon>
        <taxon>Pezizomycotina</taxon>
        <taxon>Sordariomycetes</taxon>
        <taxon>Xylariomycetidae</taxon>
        <taxon>Xylariales</taxon>
        <taxon>Diatrypaceae</taxon>
        <taxon>Diatrype</taxon>
    </lineage>
</organism>
<dbReference type="PANTHER" id="PTHR23421">
    <property type="entry name" value="BETA-GALACTOSIDASE RELATED"/>
    <property type="match status" value="1"/>
</dbReference>
<dbReference type="Pfam" id="PF21317">
    <property type="entry name" value="BetaGal_ABD_1"/>
    <property type="match status" value="1"/>
</dbReference>
<keyword evidence="2 4" id="KW-0378">Hydrolase</keyword>
<evidence type="ECO:0000256" key="2">
    <source>
        <dbReference type="ARBA" id="ARBA00022801"/>
    </source>
</evidence>
<dbReference type="InterPro" id="IPR048913">
    <property type="entry name" value="BetaGal_gal-bd"/>
</dbReference>
<dbReference type="SUPFAM" id="SSF49785">
    <property type="entry name" value="Galactose-binding domain-like"/>
    <property type="match status" value="1"/>
</dbReference>
<feature type="compositionally biased region" description="Low complexity" evidence="6">
    <location>
        <begin position="614"/>
        <end position="623"/>
    </location>
</feature>
<evidence type="ECO:0000313" key="11">
    <source>
        <dbReference type="Proteomes" id="UP001320420"/>
    </source>
</evidence>
<feature type="domain" description="Beta-galactosidase galactose-binding" evidence="9">
    <location>
        <begin position="685"/>
        <end position="733"/>
    </location>
</feature>